<proteinExistence type="inferred from homology"/>
<comment type="caution">
    <text evidence="8">Lacks conserved residue(s) required for the propagation of feature annotation.</text>
</comment>
<dbReference type="InterPro" id="IPR016064">
    <property type="entry name" value="NAD/diacylglycerol_kinase_sf"/>
</dbReference>
<dbReference type="InterPro" id="IPR017438">
    <property type="entry name" value="ATP-NAD_kinase_N"/>
</dbReference>
<evidence type="ECO:0000256" key="1">
    <source>
        <dbReference type="ARBA" id="ARBA00022679"/>
    </source>
</evidence>
<sequence>MEQFKNIGLIGRLGSTKVVDTMKRLIRYLQERDLHIIIEDQVGEVMPGHGLQEVSRKLIGEVSDLVIVVGGDGSLLGAARAIAKYNTPVLGVNRGRLGFLTDISPNELEERVGEVLDGQYITETRFMLDAEVYRNGEPVGNAVGLNDVVLHPGKSARMIEFDLYIEGQYVYNQRSDGLIVSTPTGSTAYSLSGGGPIMHPKLDAIVLVPMFPHTLSSRPIVVDGSSEVKIIIAEDNEAYPHVSCDGQTHLVTKPGDVLYVKKRPYKLRLIHPVDHNFYEICRTKLGWSSSFGDQ</sequence>
<keyword evidence="3 8" id="KW-0418">Kinase</keyword>
<feature type="binding site" evidence="8">
    <location>
        <position position="176"/>
    </location>
    <ligand>
        <name>NAD(+)</name>
        <dbReference type="ChEBI" id="CHEBI:57540"/>
    </ligand>
</feature>
<dbReference type="SUPFAM" id="SSF111331">
    <property type="entry name" value="NAD kinase/diacylglycerol kinase-like"/>
    <property type="match status" value="1"/>
</dbReference>
<dbReference type="GO" id="GO:0046872">
    <property type="term" value="F:metal ion binding"/>
    <property type="evidence" value="ECO:0007669"/>
    <property type="project" value="UniProtKB-UniRule"/>
</dbReference>
<dbReference type="HAMAP" id="MF_00361">
    <property type="entry name" value="NAD_kinase"/>
    <property type="match status" value="1"/>
</dbReference>
<dbReference type="GO" id="GO:0003951">
    <property type="term" value="F:NAD+ kinase activity"/>
    <property type="evidence" value="ECO:0007669"/>
    <property type="project" value="UniProtKB-UniRule"/>
</dbReference>
<dbReference type="Pfam" id="PF20143">
    <property type="entry name" value="NAD_kinase_C"/>
    <property type="match status" value="1"/>
</dbReference>
<feature type="binding site" evidence="8">
    <location>
        <position position="247"/>
    </location>
    <ligand>
        <name>NAD(+)</name>
        <dbReference type="ChEBI" id="CHEBI:57540"/>
    </ligand>
</feature>
<protein>
    <recommendedName>
        <fullName evidence="8">NAD kinase</fullName>
        <ecNumber evidence="8">2.7.1.23</ecNumber>
    </recommendedName>
    <alternativeName>
        <fullName evidence="8">ATP-dependent NAD kinase</fullName>
    </alternativeName>
</protein>
<evidence type="ECO:0000256" key="4">
    <source>
        <dbReference type="ARBA" id="ARBA00022840"/>
    </source>
</evidence>
<feature type="active site" description="Proton acceptor" evidence="8">
    <location>
        <position position="72"/>
    </location>
</feature>
<keyword evidence="6 8" id="KW-0520">NAD</keyword>
<dbReference type="PANTHER" id="PTHR20275:SF0">
    <property type="entry name" value="NAD KINASE"/>
    <property type="match status" value="1"/>
</dbReference>
<comment type="similarity">
    <text evidence="8">Belongs to the NAD kinase family.</text>
</comment>
<dbReference type="Pfam" id="PF01513">
    <property type="entry name" value="NAD_kinase"/>
    <property type="match status" value="1"/>
</dbReference>
<keyword evidence="4 8" id="KW-0067">ATP-binding</keyword>
<dbReference type="RefSeq" id="WP_078320060.1">
    <property type="nucleotide sequence ID" value="NZ_FXTS01000006.1"/>
</dbReference>
<organism evidence="9 10">
    <name type="scientific">Oceanospirillum linum</name>
    <dbReference type="NCBI Taxonomy" id="966"/>
    <lineage>
        <taxon>Bacteria</taxon>
        <taxon>Pseudomonadati</taxon>
        <taxon>Pseudomonadota</taxon>
        <taxon>Gammaproteobacteria</taxon>
        <taxon>Oceanospirillales</taxon>
        <taxon>Oceanospirillaceae</taxon>
        <taxon>Oceanospirillum</taxon>
    </lineage>
</organism>
<keyword evidence="8" id="KW-0963">Cytoplasm</keyword>
<name>A0A1T1H9U3_OCELI</name>
<feature type="binding site" evidence="8">
    <location>
        <begin position="146"/>
        <end position="147"/>
    </location>
    <ligand>
        <name>NAD(+)</name>
        <dbReference type="ChEBI" id="CHEBI:57540"/>
    </ligand>
</feature>
<evidence type="ECO:0000313" key="10">
    <source>
        <dbReference type="Proteomes" id="UP000190064"/>
    </source>
</evidence>
<comment type="caution">
    <text evidence="9">The sequence shown here is derived from an EMBL/GenBank/DDBJ whole genome shotgun (WGS) entry which is preliminary data.</text>
</comment>
<keyword evidence="10" id="KW-1185">Reference proteome</keyword>
<comment type="function">
    <text evidence="8">Involved in the regulation of the intracellular balance of NAD and NADP, and is a key enzyme in the biosynthesis of NADP. Catalyzes specifically the phosphorylation on 2'-hydroxyl of the adenosine moiety of NAD to yield NADP.</text>
</comment>
<evidence type="ECO:0000256" key="8">
    <source>
        <dbReference type="HAMAP-Rule" id="MF_00361"/>
    </source>
</evidence>
<keyword evidence="5 8" id="KW-0521">NADP</keyword>
<evidence type="ECO:0000256" key="7">
    <source>
        <dbReference type="ARBA" id="ARBA00047925"/>
    </source>
</evidence>
<dbReference type="Proteomes" id="UP000190064">
    <property type="component" value="Unassembled WGS sequence"/>
</dbReference>
<keyword evidence="1 8" id="KW-0808">Transferase</keyword>
<dbReference type="FunFam" id="2.60.200.30:FF:000009">
    <property type="entry name" value="Poly(P)/ATP NAD kinase"/>
    <property type="match status" value="1"/>
</dbReference>
<gene>
    <name evidence="8" type="primary">nadK</name>
    <name evidence="9" type="ORF">BTA35_0212000</name>
</gene>
<dbReference type="STRING" id="966.BTA35_0212000"/>
<dbReference type="EC" id="2.7.1.23" evidence="8"/>
<keyword evidence="2 8" id="KW-0547">Nucleotide-binding</keyword>
<accession>A0A1T1H9U3</accession>
<comment type="subcellular location">
    <subcellularLocation>
        <location evidence="8">Cytoplasm</location>
    </subcellularLocation>
</comment>
<reference evidence="9" key="1">
    <citation type="submission" date="2017-02" db="EMBL/GenBank/DDBJ databases">
        <title>Draft Genome Sequence of the Salt Water Bacterium Oceanospirillum linum ATCC 11336.</title>
        <authorList>
            <person name="Trachtenberg A.M."/>
            <person name="Carney J.G."/>
            <person name="Linnane J.D."/>
            <person name="Rheaume B.A."/>
            <person name="Pitts N.L."/>
            <person name="Mykles D.L."/>
            <person name="Maclea K.S."/>
        </authorList>
    </citation>
    <scope>NUCLEOTIDE SEQUENCE [LARGE SCALE GENOMIC DNA]</scope>
    <source>
        <strain evidence="9">ATCC 11336</strain>
    </source>
</reference>
<dbReference type="Gene3D" id="3.40.50.10330">
    <property type="entry name" value="Probable inorganic polyphosphate/atp-NAD kinase, domain 1"/>
    <property type="match status" value="1"/>
</dbReference>
<dbReference type="GO" id="GO:0019674">
    <property type="term" value="P:NAD+ metabolic process"/>
    <property type="evidence" value="ECO:0007669"/>
    <property type="project" value="InterPro"/>
</dbReference>
<dbReference type="GO" id="GO:0005524">
    <property type="term" value="F:ATP binding"/>
    <property type="evidence" value="ECO:0007669"/>
    <property type="project" value="UniProtKB-KW"/>
</dbReference>
<evidence type="ECO:0000313" key="9">
    <source>
        <dbReference type="EMBL" id="OOV86612.1"/>
    </source>
</evidence>
<evidence type="ECO:0000256" key="6">
    <source>
        <dbReference type="ARBA" id="ARBA00023027"/>
    </source>
</evidence>
<evidence type="ECO:0000256" key="3">
    <source>
        <dbReference type="ARBA" id="ARBA00022777"/>
    </source>
</evidence>
<dbReference type="EMBL" id="MTSD02000005">
    <property type="protein sequence ID" value="OOV86612.1"/>
    <property type="molecule type" value="Genomic_DNA"/>
</dbReference>
<dbReference type="AlphaFoldDB" id="A0A1T1H9U3"/>
<dbReference type="GO" id="GO:0051287">
    <property type="term" value="F:NAD binding"/>
    <property type="evidence" value="ECO:0007669"/>
    <property type="project" value="UniProtKB-ARBA"/>
</dbReference>
<dbReference type="GO" id="GO:0005737">
    <property type="term" value="C:cytoplasm"/>
    <property type="evidence" value="ECO:0007669"/>
    <property type="project" value="UniProtKB-SubCell"/>
</dbReference>
<dbReference type="PANTHER" id="PTHR20275">
    <property type="entry name" value="NAD KINASE"/>
    <property type="match status" value="1"/>
</dbReference>
<feature type="binding site" evidence="8">
    <location>
        <begin position="187"/>
        <end position="192"/>
    </location>
    <ligand>
        <name>NAD(+)</name>
        <dbReference type="ChEBI" id="CHEBI:57540"/>
    </ligand>
</feature>
<comment type="catalytic activity">
    <reaction evidence="7 8">
        <text>NAD(+) + ATP = ADP + NADP(+) + H(+)</text>
        <dbReference type="Rhea" id="RHEA:18629"/>
        <dbReference type="ChEBI" id="CHEBI:15378"/>
        <dbReference type="ChEBI" id="CHEBI:30616"/>
        <dbReference type="ChEBI" id="CHEBI:57540"/>
        <dbReference type="ChEBI" id="CHEBI:58349"/>
        <dbReference type="ChEBI" id="CHEBI:456216"/>
        <dbReference type="EC" id="2.7.1.23"/>
    </reaction>
</comment>
<dbReference type="Gene3D" id="2.60.200.30">
    <property type="entry name" value="Probable inorganic polyphosphate/atp-NAD kinase, domain 2"/>
    <property type="match status" value="1"/>
</dbReference>
<feature type="binding site" evidence="8">
    <location>
        <begin position="72"/>
        <end position="73"/>
    </location>
    <ligand>
        <name>NAD(+)</name>
        <dbReference type="ChEBI" id="CHEBI:57540"/>
    </ligand>
</feature>
<dbReference type="InterPro" id="IPR002504">
    <property type="entry name" value="NADK"/>
</dbReference>
<evidence type="ECO:0000256" key="5">
    <source>
        <dbReference type="ARBA" id="ARBA00022857"/>
    </source>
</evidence>
<dbReference type="InterPro" id="IPR017437">
    <property type="entry name" value="ATP-NAD_kinase_PpnK-typ_C"/>
</dbReference>
<evidence type="ECO:0000256" key="2">
    <source>
        <dbReference type="ARBA" id="ARBA00022741"/>
    </source>
</evidence>
<dbReference type="GO" id="GO:0006741">
    <property type="term" value="P:NADP+ biosynthetic process"/>
    <property type="evidence" value="ECO:0007669"/>
    <property type="project" value="UniProtKB-UniRule"/>
</dbReference>
<comment type="cofactor">
    <cofactor evidence="8">
        <name>a divalent metal cation</name>
        <dbReference type="ChEBI" id="CHEBI:60240"/>
    </cofactor>
</comment>
<dbReference type="NCBIfam" id="NF002306">
    <property type="entry name" value="PRK01231.1"/>
    <property type="match status" value="1"/>
</dbReference>
<feature type="binding site" evidence="8">
    <location>
        <position position="157"/>
    </location>
    <ligand>
        <name>NAD(+)</name>
        <dbReference type="ChEBI" id="CHEBI:57540"/>
    </ligand>
</feature>
<feature type="binding site" evidence="8">
    <location>
        <position position="174"/>
    </location>
    <ligand>
        <name>NAD(+)</name>
        <dbReference type="ChEBI" id="CHEBI:57540"/>
    </ligand>
</feature>